<name>A0ABW4KDT8_9BACI</name>
<keyword evidence="5" id="KW-1185">Reference proteome</keyword>
<feature type="transmembrane region" description="Helical" evidence="2">
    <location>
        <begin position="396"/>
        <end position="415"/>
    </location>
</feature>
<protein>
    <submittedName>
        <fullName evidence="4">PLS20_p028 family conjugation system transmembrane protein</fullName>
    </submittedName>
</protein>
<feature type="compositionally biased region" description="Basic and acidic residues" evidence="1">
    <location>
        <begin position="512"/>
        <end position="523"/>
    </location>
</feature>
<evidence type="ECO:0000313" key="5">
    <source>
        <dbReference type="Proteomes" id="UP001597301"/>
    </source>
</evidence>
<dbReference type="EMBL" id="JBHUEO010000002">
    <property type="protein sequence ID" value="MFD1705233.1"/>
    <property type="molecule type" value="Genomic_DNA"/>
</dbReference>
<reference evidence="5" key="1">
    <citation type="journal article" date="2019" name="Int. J. Syst. Evol. Microbiol.">
        <title>The Global Catalogue of Microorganisms (GCM) 10K type strain sequencing project: providing services to taxonomists for standard genome sequencing and annotation.</title>
        <authorList>
            <consortium name="The Broad Institute Genomics Platform"/>
            <consortium name="The Broad Institute Genome Sequencing Center for Infectious Disease"/>
            <person name="Wu L."/>
            <person name="Ma J."/>
        </authorList>
    </citation>
    <scope>NUCLEOTIDE SEQUENCE [LARGE SCALE GENOMIC DNA]</scope>
    <source>
        <strain evidence="5">CGMCC 1.12295</strain>
    </source>
</reference>
<dbReference type="RefSeq" id="WP_380771490.1">
    <property type="nucleotide sequence ID" value="NZ_JBHUEO010000002.1"/>
</dbReference>
<accession>A0ABW4KDT8</accession>
<evidence type="ECO:0000256" key="2">
    <source>
        <dbReference type="SAM" id="Phobius"/>
    </source>
</evidence>
<feature type="transmembrane region" description="Helical" evidence="2">
    <location>
        <begin position="134"/>
        <end position="152"/>
    </location>
</feature>
<feature type="transmembrane region" description="Helical" evidence="2">
    <location>
        <begin position="367"/>
        <end position="390"/>
    </location>
</feature>
<proteinExistence type="predicted"/>
<feature type="transmembrane region" description="Helical" evidence="2">
    <location>
        <begin position="103"/>
        <end position="122"/>
    </location>
</feature>
<dbReference type="InterPro" id="IPR058066">
    <property type="entry name" value="pXO2-14_N"/>
</dbReference>
<feature type="transmembrane region" description="Helical" evidence="2">
    <location>
        <begin position="309"/>
        <end position="330"/>
    </location>
</feature>
<evidence type="ECO:0000259" key="3">
    <source>
        <dbReference type="Pfam" id="PF26635"/>
    </source>
</evidence>
<feature type="region of interest" description="Disordered" evidence="1">
    <location>
        <begin position="868"/>
        <end position="894"/>
    </location>
</feature>
<keyword evidence="2 4" id="KW-0812">Transmembrane</keyword>
<dbReference type="NCBIfam" id="NF045890">
    <property type="entry name" value="conj_pls20_p028"/>
    <property type="match status" value="1"/>
</dbReference>
<evidence type="ECO:0000256" key="1">
    <source>
        <dbReference type="SAM" id="MobiDB-lite"/>
    </source>
</evidence>
<evidence type="ECO:0000313" key="4">
    <source>
        <dbReference type="EMBL" id="MFD1705233.1"/>
    </source>
</evidence>
<sequence>MKRKLKKFSILFVFTSLLSIFSLLVTKYAFAVTDEELLDEYEKMDSVMHISSGWLYDDILRSVGWAIIKGLAWLNNYFEDIVTKVVTMNNFYSSPNMEGLMNVVKPLVFGLFVIAVFVLGFQFMMNKIEKRGEVILNILMAVAVVVIIPVLMSSLGKVVNVGMDHMDKHNPGGLAGGVIKSNVVDLKYYADKDFKTAGKGTKYVGNSSTPPRPINRNNVKVGTTEYKYANKLNGKITDISVNEKLDLSLSEKKGGFKKWGKSLSDKSEELLKNKAVPTGNGTKKVVQELGDSQIMFTELGKETYYRYHVNWGTTIFSLLITAFALVITVIKVGRAIFDLAFHQIFGMFVAVTDLTGGQRTKKILAEIANTFGVIFIMVFILKLFTLYANWVSGLKPAIGGIGVVLMLIAGAWAVIDAPDIVQRLMGIDAGLRSGYGALMGAYAAAGLAGKLGKGAKNLIGGVARKGAGLASFGAGAMKGVAGRQRSKTPVPKVPSSGGSNPLGLDNSGISKEQLKGGQSRDIDAQPIPSNNETTQLSMGDISNEQISDSDPGGNISKENFDKIPDGNLGDPSKINASSGGAIQEQAPIPSLSPSDIAHVSQEKAGQSPIGQVGGGANKSIQGIRQGNMNIPSGYTQTSSGLIVPAKSVQGKGVQTPIASPINAGSGGIAHVSQEKAGQSPIGQVGDGLDKNIQRIGHGDMNIPSGYTQAPSGLIVPAKSVQGKGVQTPIASPINAGSGGIAHVSQEKAGQSPIGQVGDGLDKNIQRIGHGDMNIPSGYTQAPSGLIVPAKSVQGKGVQTPIASPINAGSGGIAHVSQEKAGQSPVRQVGGGANKSIQGIRQGNMNIPSGYTQAPSGLIVPAKPVQGKGVQTPIASQNAGSGAKRISQGNMNIPSGYTQTSSGLIVPAKPVQGKGVQTPIASPINAGSGAIAHVSQQNTGQSPVRQSGIQKPIASQIDTGSGGTANTPIASPVKVISQQIQGLTSQVQASNQQIQQMQGMLQGGSNQGGWVTGSPSFQRLRNEVTRAGNSGYAFGQTIRKATGFTTRAIGKSAVNTVRAVAHPRQTVRLAGVKLHQAQLNVAQKGANKVRLGKQKIISGTKNIVREIRTPLGSDTPISINSTNIRGNNNDIRG</sequence>
<feature type="compositionally biased region" description="Polar residues" evidence="1">
    <location>
        <begin position="527"/>
        <end position="548"/>
    </location>
</feature>
<feature type="transmembrane region" description="Helical" evidence="2">
    <location>
        <begin position="336"/>
        <end position="355"/>
    </location>
</feature>
<organism evidence="4 5">
    <name type="scientific">Siminovitchia sediminis</name>
    <dbReference type="NCBI Taxonomy" id="1274353"/>
    <lineage>
        <taxon>Bacteria</taxon>
        <taxon>Bacillati</taxon>
        <taxon>Bacillota</taxon>
        <taxon>Bacilli</taxon>
        <taxon>Bacillales</taxon>
        <taxon>Bacillaceae</taxon>
        <taxon>Siminovitchia</taxon>
    </lineage>
</organism>
<dbReference type="InterPro" id="IPR058521">
    <property type="entry name" value="DUF8208"/>
</dbReference>
<gene>
    <name evidence="4" type="ORF">ACFSCZ_00525</name>
</gene>
<keyword evidence="2" id="KW-0472">Membrane</keyword>
<dbReference type="Proteomes" id="UP001597301">
    <property type="component" value="Unassembled WGS sequence"/>
</dbReference>
<feature type="region of interest" description="Disordered" evidence="1">
    <location>
        <begin position="480"/>
        <end position="614"/>
    </location>
</feature>
<dbReference type="Pfam" id="PF26635">
    <property type="entry name" value="DUF8208"/>
    <property type="match status" value="1"/>
</dbReference>
<comment type="caution">
    <text evidence="4">The sequence shown here is derived from an EMBL/GenBank/DDBJ whole genome shotgun (WGS) entry which is preliminary data.</text>
</comment>
<feature type="domain" description="DUF8208" evidence="3">
    <location>
        <begin position="52"/>
        <end position="442"/>
    </location>
</feature>
<keyword evidence="2" id="KW-1133">Transmembrane helix</keyword>